<proteinExistence type="predicted"/>
<dbReference type="EMBL" id="LAZR01000908">
    <property type="protein sequence ID" value="KKN54884.1"/>
    <property type="molecule type" value="Genomic_DNA"/>
</dbReference>
<dbReference type="AlphaFoldDB" id="A0A0F9RJG2"/>
<evidence type="ECO:0000313" key="1">
    <source>
        <dbReference type="EMBL" id="KKN54884.1"/>
    </source>
</evidence>
<name>A0A0F9RJG2_9ZZZZ</name>
<comment type="caution">
    <text evidence="1">The sequence shown here is derived from an EMBL/GenBank/DDBJ whole genome shotgun (WGS) entry which is preliminary data.</text>
</comment>
<organism evidence="1">
    <name type="scientific">marine sediment metagenome</name>
    <dbReference type="NCBI Taxonomy" id="412755"/>
    <lineage>
        <taxon>unclassified sequences</taxon>
        <taxon>metagenomes</taxon>
        <taxon>ecological metagenomes</taxon>
    </lineage>
</organism>
<accession>A0A0F9RJG2</accession>
<sequence>MAEFCVSCYGDHDPDPPDVSMEFRGWELRPPFKCMCCGVDLCARQFAFGRACALCDTGGCQTWHQAFKPERAHARPSWEGRPGTPAEETMAAFAAQSGIGAKKLDEEPVL</sequence>
<gene>
    <name evidence="1" type="ORF">LCGC14_0587770</name>
</gene>
<reference evidence="1" key="1">
    <citation type="journal article" date="2015" name="Nature">
        <title>Complex archaea that bridge the gap between prokaryotes and eukaryotes.</title>
        <authorList>
            <person name="Spang A."/>
            <person name="Saw J.H."/>
            <person name="Jorgensen S.L."/>
            <person name="Zaremba-Niedzwiedzka K."/>
            <person name="Martijn J."/>
            <person name="Lind A.E."/>
            <person name="van Eijk R."/>
            <person name="Schleper C."/>
            <person name="Guy L."/>
            <person name="Ettema T.J."/>
        </authorList>
    </citation>
    <scope>NUCLEOTIDE SEQUENCE</scope>
</reference>
<protein>
    <submittedName>
        <fullName evidence="1">Uncharacterized protein</fullName>
    </submittedName>
</protein>